<accession>A0A2A9MFG9</accession>
<feature type="domain" description="THIF-type NAD/FAD binding fold" evidence="7">
    <location>
        <begin position="205"/>
        <end position="547"/>
    </location>
</feature>
<dbReference type="InterPro" id="IPR023318">
    <property type="entry name" value="Ub_act_enz_dom_a_sf"/>
</dbReference>
<dbReference type="OrthoDB" id="10252231at2759"/>
<dbReference type="GO" id="GO:0019948">
    <property type="term" value="F:SUMO activating enzyme activity"/>
    <property type="evidence" value="ECO:0007669"/>
    <property type="project" value="TreeGrafter"/>
</dbReference>
<dbReference type="GO" id="GO:0031510">
    <property type="term" value="C:SUMO activating enzyme complex"/>
    <property type="evidence" value="ECO:0007669"/>
    <property type="project" value="TreeGrafter"/>
</dbReference>
<feature type="region of interest" description="Disordered" evidence="6">
    <location>
        <begin position="324"/>
        <end position="356"/>
    </location>
</feature>
<dbReference type="GO" id="GO:0005737">
    <property type="term" value="C:cytoplasm"/>
    <property type="evidence" value="ECO:0007669"/>
    <property type="project" value="TreeGrafter"/>
</dbReference>
<feature type="compositionally biased region" description="Polar residues" evidence="6">
    <location>
        <begin position="345"/>
        <end position="354"/>
    </location>
</feature>
<keyword evidence="2" id="KW-0547">Nucleotide-binding</keyword>
<dbReference type="InterPro" id="IPR000594">
    <property type="entry name" value="ThiF_NAD_FAD-bd"/>
</dbReference>
<evidence type="ECO:0000256" key="1">
    <source>
        <dbReference type="ARBA" id="ARBA00005673"/>
    </source>
</evidence>
<dbReference type="PANTHER" id="PTHR10953:SF5">
    <property type="entry name" value="SUMO-ACTIVATING ENZYME SUBUNIT 2"/>
    <property type="match status" value="1"/>
</dbReference>
<dbReference type="AlphaFoldDB" id="A0A2A9MFG9"/>
<feature type="domain" description="THIF-type NAD/FAD binding fold" evidence="7">
    <location>
        <begin position="28"/>
        <end position="100"/>
    </location>
</feature>
<feature type="region of interest" description="Disordered" evidence="6">
    <location>
        <begin position="454"/>
        <end position="478"/>
    </location>
</feature>
<feature type="compositionally biased region" description="Acidic residues" evidence="6">
    <location>
        <begin position="123"/>
        <end position="136"/>
    </location>
</feature>
<dbReference type="KEGG" id="bbes:BESB_072940"/>
<gene>
    <name evidence="10" type="ORF">BESB_072940</name>
</gene>
<name>A0A2A9MFG9_BESBE</name>
<feature type="region of interest" description="Disordered" evidence="6">
    <location>
        <begin position="733"/>
        <end position="791"/>
    </location>
</feature>
<dbReference type="GO" id="GO:0005524">
    <property type="term" value="F:ATP binding"/>
    <property type="evidence" value="ECO:0007669"/>
    <property type="project" value="UniProtKB-KW"/>
</dbReference>
<dbReference type="Pfam" id="PF14732">
    <property type="entry name" value="UAE_UbL"/>
    <property type="match status" value="1"/>
</dbReference>
<evidence type="ECO:0000256" key="5">
    <source>
        <dbReference type="ARBA" id="ARBA00043952"/>
    </source>
</evidence>
<dbReference type="GeneID" id="40312220"/>
<dbReference type="InterPro" id="IPR028077">
    <property type="entry name" value="UAE_UbL_dom"/>
</dbReference>
<feature type="region of interest" description="Disordered" evidence="6">
    <location>
        <begin position="122"/>
        <end position="179"/>
    </location>
</feature>
<evidence type="ECO:0000256" key="2">
    <source>
        <dbReference type="ARBA" id="ARBA00022741"/>
    </source>
</evidence>
<dbReference type="Proteomes" id="UP000224006">
    <property type="component" value="Unassembled WGS sequence"/>
</dbReference>
<dbReference type="VEuPathDB" id="ToxoDB:BESB_072940"/>
<reference evidence="10 11" key="1">
    <citation type="submission" date="2017-09" db="EMBL/GenBank/DDBJ databases">
        <title>Genome sequencing of Besnoitia besnoiti strain Bb-Ger1.</title>
        <authorList>
            <person name="Schares G."/>
            <person name="Venepally P."/>
            <person name="Lorenzi H.A."/>
        </authorList>
    </citation>
    <scope>NUCLEOTIDE SEQUENCE [LARGE SCALE GENOMIC DNA]</scope>
    <source>
        <strain evidence="10 11">Bb-Ger1</strain>
    </source>
</reference>
<organism evidence="10 11">
    <name type="scientific">Besnoitia besnoiti</name>
    <name type="common">Apicomplexan protozoan</name>
    <dbReference type="NCBI Taxonomy" id="94643"/>
    <lineage>
        <taxon>Eukaryota</taxon>
        <taxon>Sar</taxon>
        <taxon>Alveolata</taxon>
        <taxon>Apicomplexa</taxon>
        <taxon>Conoidasida</taxon>
        <taxon>Coccidia</taxon>
        <taxon>Eucoccidiorida</taxon>
        <taxon>Eimeriorina</taxon>
        <taxon>Sarcocystidae</taxon>
        <taxon>Besnoitia</taxon>
    </lineage>
</organism>
<dbReference type="InterPro" id="IPR045886">
    <property type="entry name" value="ThiF/MoeB/HesA"/>
</dbReference>
<comment type="similarity">
    <text evidence="1">Belongs to the ubiquitin-activating E1 family.</text>
</comment>
<feature type="domain" description="Ubiquitin-activating enzyme SCCH" evidence="8">
    <location>
        <begin position="458"/>
        <end position="505"/>
    </location>
</feature>
<feature type="region of interest" description="Disordered" evidence="6">
    <location>
        <begin position="405"/>
        <end position="427"/>
    </location>
</feature>
<dbReference type="Pfam" id="PF00899">
    <property type="entry name" value="ThiF"/>
    <property type="match status" value="2"/>
</dbReference>
<dbReference type="SUPFAM" id="SSF69572">
    <property type="entry name" value="Activating enzymes of the ubiquitin-like proteins"/>
    <property type="match status" value="2"/>
</dbReference>
<evidence type="ECO:0000259" key="8">
    <source>
        <dbReference type="Pfam" id="PF10585"/>
    </source>
</evidence>
<dbReference type="PANTHER" id="PTHR10953">
    <property type="entry name" value="UBIQUITIN-ACTIVATING ENZYME E1"/>
    <property type="match status" value="1"/>
</dbReference>
<dbReference type="STRING" id="94643.A0A2A9MFG9"/>
<evidence type="ECO:0000256" key="4">
    <source>
        <dbReference type="ARBA" id="ARBA00022840"/>
    </source>
</evidence>
<sequence>MAPASSPSAAFNPLLISSSPSSSEPSRGAPRLANIRVLVVGAGGIGCEVCKDLLLAGFRRLCVVDLDTIDVSNLNRQFFFRNAHVGMSKASVLASSCAALLSSQERCFLLRKRTQALRRLQEGDELEEEGSDEESCAGDLERRNKNVGGRSRPSASGLENGADHTDGGDGNEAATGEDTDGVCIDGRTVWGVVGQRMNILSSSFTVHLLQTYDFVISALDNQKARRHLNGLCIAADVPLIEAGSTGYSGQVIPIMKNETLCYDCEAKPRDQQRFPICTLRQRPERPEHCIAWAKMIYELLFGVEDNENLLTDLKEQLRTFLSVSSLGGPEGTDGKTANADGGEATQASPQTSVDQGEVAVLSRKMMKELFHDQIAELIKLSKDNEEATKKHHVLPVPLGVAGLTDEASSCCGDDEAEEATGEAQGGGLESQRVWSIRQCQEVFERSFAGLLERQRKAQREPEAKGSETSEEGTPFDKDDDLAMDFVAAAANLRMFNFHIPRKSRWAIQAIAGSIIPAIAATNAVVGSLQVVQLLHLLQFLHSEGRLRHAKPHAPNGEEKVQAAGAKTLRDNCKCRYVWVKPFVTGVRPQVAGRLILPEVMDPPKSTCFVCQQQTVTIELASLSAWSVETFVERIVKVELGLAHPYVDSESRNLYDADDVEERRRNKEDEGEASAMKQPLTEFGLFSGSMLTATDFSRGDFQCNLLLVERDLGEKAAEDPQAFRLVREGGVSAAADAVPQAESTGAPQSAAEENVQQEQTKGVADQDEDDIAETPAKPGRRGTKRHRTEEAQVVAESGVAIVVLDEDEEELDGAAAKKQKENAASSSVEAEIIIDDDDE</sequence>
<evidence type="ECO:0000256" key="3">
    <source>
        <dbReference type="ARBA" id="ARBA00022786"/>
    </source>
</evidence>
<dbReference type="Gene3D" id="3.40.50.720">
    <property type="entry name" value="NAD(P)-binding Rossmann-like Domain"/>
    <property type="match status" value="1"/>
</dbReference>
<dbReference type="Gene3D" id="1.10.10.520">
    <property type="entry name" value="Ubiquitin activating enzymes (Uba3). Chain: B, domain 2"/>
    <property type="match status" value="1"/>
</dbReference>
<keyword evidence="4" id="KW-0067">ATP-binding</keyword>
<keyword evidence="3" id="KW-0833">Ubl conjugation pathway</keyword>
<feature type="domain" description="Ubiquitin/SUMO-activating enzyme ubiquitin-like" evidence="9">
    <location>
        <begin position="622"/>
        <end position="710"/>
    </location>
</feature>
<keyword evidence="11" id="KW-1185">Reference proteome</keyword>
<evidence type="ECO:0000256" key="6">
    <source>
        <dbReference type="SAM" id="MobiDB-lite"/>
    </source>
</evidence>
<feature type="region of interest" description="Disordered" evidence="6">
    <location>
        <begin position="812"/>
        <end position="838"/>
    </location>
</feature>
<feature type="compositionally biased region" description="Basic and acidic residues" evidence="6">
    <location>
        <begin position="656"/>
        <end position="667"/>
    </location>
</feature>
<evidence type="ECO:0000259" key="9">
    <source>
        <dbReference type="Pfam" id="PF14732"/>
    </source>
</evidence>
<dbReference type="GO" id="GO:0016925">
    <property type="term" value="P:protein sumoylation"/>
    <property type="evidence" value="ECO:0007669"/>
    <property type="project" value="TreeGrafter"/>
</dbReference>
<feature type="region of interest" description="Disordered" evidence="6">
    <location>
        <begin position="656"/>
        <end position="677"/>
    </location>
</feature>
<comment type="caution">
    <text evidence="10">The sequence shown here is derived from an EMBL/GenBank/DDBJ whole genome shotgun (WGS) entry which is preliminary data.</text>
</comment>
<dbReference type="InterPro" id="IPR019572">
    <property type="entry name" value="UBA_E1_SCCH"/>
</dbReference>
<comment type="pathway">
    <text evidence="5">Protein modification.</text>
</comment>
<protein>
    <submittedName>
        <fullName evidence="10">ThiF family protein</fullName>
    </submittedName>
</protein>
<evidence type="ECO:0000259" key="7">
    <source>
        <dbReference type="Pfam" id="PF00899"/>
    </source>
</evidence>
<proteinExistence type="inferred from homology"/>
<evidence type="ECO:0000313" key="11">
    <source>
        <dbReference type="Proteomes" id="UP000224006"/>
    </source>
</evidence>
<dbReference type="RefSeq" id="XP_029218151.1">
    <property type="nucleotide sequence ID" value="XM_029365667.1"/>
</dbReference>
<dbReference type="Pfam" id="PF10585">
    <property type="entry name" value="UBA_E1_SCCH"/>
    <property type="match status" value="1"/>
</dbReference>
<dbReference type="EMBL" id="NWUJ01000007">
    <property type="protein sequence ID" value="PFH34142.1"/>
    <property type="molecule type" value="Genomic_DNA"/>
</dbReference>
<evidence type="ECO:0000313" key="10">
    <source>
        <dbReference type="EMBL" id="PFH34142.1"/>
    </source>
</evidence>
<feature type="compositionally biased region" description="Basic and acidic residues" evidence="6">
    <location>
        <begin position="454"/>
        <end position="467"/>
    </location>
</feature>
<dbReference type="Gene3D" id="3.10.290.20">
    <property type="entry name" value="Ubiquitin-like 2 activating enzyme e1b. Chain: B, domain 3"/>
    <property type="match status" value="1"/>
</dbReference>
<dbReference type="InterPro" id="IPR035985">
    <property type="entry name" value="Ubiquitin-activating_enz"/>
</dbReference>